<name>A0A7W7CGX8_9PSEU</name>
<evidence type="ECO:0000256" key="3">
    <source>
        <dbReference type="ARBA" id="ARBA00022679"/>
    </source>
</evidence>
<dbReference type="InterPro" id="IPR015421">
    <property type="entry name" value="PyrdxlP-dep_Trfase_major"/>
</dbReference>
<dbReference type="EMBL" id="JACHMH010000001">
    <property type="protein sequence ID" value="MBB4680910.1"/>
    <property type="molecule type" value="Genomic_DNA"/>
</dbReference>
<dbReference type="GO" id="GO:0009016">
    <property type="term" value="F:succinyldiaminopimelate transaminase activity"/>
    <property type="evidence" value="ECO:0007669"/>
    <property type="project" value="UniProtKB-EC"/>
</dbReference>
<comment type="caution">
    <text evidence="5">The sequence shown here is derived from an EMBL/GenBank/DDBJ whole genome shotgun (WGS) entry which is preliminary data.</text>
</comment>
<dbReference type="RefSeq" id="WP_185007052.1">
    <property type="nucleotide sequence ID" value="NZ_BAAAUI010000030.1"/>
</dbReference>
<protein>
    <submittedName>
        <fullName evidence="5">N-succinyldiaminopimelate aminotransferase</fullName>
        <ecNumber evidence="5">2.6.1.17</ecNumber>
    </submittedName>
</protein>
<accession>A0A7W7CGX8</accession>
<dbReference type="PANTHER" id="PTHR42832:SF3">
    <property type="entry name" value="L-GLUTAMINE--4-(METHYLSULFANYL)-2-OXOBUTANOATE AMINOTRANSFERASE"/>
    <property type="match status" value="1"/>
</dbReference>
<dbReference type="InterPro" id="IPR004839">
    <property type="entry name" value="Aminotransferase_I/II_large"/>
</dbReference>
<organism evidence="5 6">
    <name type="scientific">Crossiella cryophila</name>
    <dbReference type="NCBI Taxonomy" id="43355"/>
    <lineage>
        <taxon>Bacteria</taxon>
        <taxon>Bacillati</taxon>
        <taxon>Actinomycetota</taxon>
        <taxon>Actinomycetes</taxon>
        <taxon>Pseudonocardiales</taxon>
        <taxon>Pseudonocardiaceae</taxon>
        <taxon>Crossiella</taxon>
    </lineage>
</organism>
<dbReference type="Gene3D" id="3.40.640.10">
    <property type="entry name" value="Type I PLP-dependent aspartate aminotransferase-like (Major domain)"/>
    <property type="match status" value="1"/>
</dbReference>
<dbReference type="InterPro" id="IPR015422">
    <property type="entry name" value="PyrdxlP-dep_Trfase_small"/>
</dbReference>
<keyword evidence="6" id="KW-1185">Reference proteome</keyword>
<comment type="cofactor">
    <cofactor evidence="1">
        <name>pyridoxal 5'-phosphate</name>
        <dbReference type="ChEBI" id="CHEBI:597326"/>
    </cofactor>
</comment>
<dbReference type="Pfam" id="PF00155">
    <property type="entry name" value="Aminotran_1_2"/>
    <property type="match status" value="1"/>
</dbReference>
<gene>
    <name evidence="5" type="ORF">HNR67_007028</name>
</gene>
<keyword evidence="2 5" id="KW-0032">Aminotransferase</keyword>
<evidence type="ECO:0000259" key="4">
    <source>
        <dbReference type="Pfam" id="PF00155"/>
    </source>
</evidence>
<dbReference type="GO" id="GO:0030170">
    <property type="term" value="F:pyridoxal phosphate binding"/>
    <property type="evidence" value="ECO:0007669"/>
    <property type="project" value="InterPro"/>
</dbReference>
<evidence type="ECO:0000256" key="2">
    <source>
        <dbReference type="ARBA" id="ARBA00022576"/>
    </source>
</evidence>
<reference evidence="5 6" key="1">
    <citation type="submission" date="2020-08" db="EMBL/GenBank/DDBJ databases">
        <title>Sequencing the genomes of 1000 actinobacteria strains.</title>
        <authorList>
            <person name="Klenk H.-P."/>
        </authorList>
    </citation>
    <scope>NUCLEOTIDE SEQUENCE [LARGE SCALE GENOMIC DNA]</scope>
    <source>
        <strain evidence="5 6">DSM 44230</strain>
    </source>
</reference>
<sequence length="440" mass="48966">MTTRADFTALVADDILPSRMPDVGLLRAYLAQGCRHGDPLCLSFGETWNQVPAGLLDHLHERPLYAHGYQLSMYGLPALRQVARDYVVDTHRLDGIAEPGRDFEVAATWTGTRGAMFDFGRYLLDELGSDGRTPIVVAAGPSWDYEGVFHSLGYQVRYLHLRPETGFRPLAEELQDVVDRVDSTPEERLAMVVVNAQHNPTAVNWRPEFVAAAVDTAHRHGAGLLVDDAYFGVHDPETEPTSALRVLLSRLGAAPPNARRRWLAVRSLGKQFHCNGWGLGLMTAEPATLDLLVNRYRLHSSLMYGGVYQHAMADWLDDPASAVFLAEQCAEYAAKRRLVDRLFHGKLNYPAGAVHTGTCTSYLLFALPEAYQRIPEGTVRFRDDTFARTGVLFAPAWPWPYAPTGSPMPYMRMYLGPGQDSLTEAVHRMAQAGIDWQMQA</sequence>
<dbReference type="CDD" id="cd00609">
    <property type="entry name" value="AAT_like"/>
    <property type="match status" value="1"/>
</dbReference>
<evidence type="ECO:0000313" key="5">
    <source>
        <dbReference type="EMBL" id="MBB4680910.1"/>
    </source>
</evidence>
<dbReference type="EC" id="2.6.1.17" evidence="5"/>
<feature type="domain" description="Aminotransferase class I/classII large" evidence="4">
    <location>
        <begin position="136"/>
        <end position="365"/>
    </location>
</feature>
<dbReference type="InterPro" id="IPR015424">
    <property type="entry name" value="PyrdxlP-dep_Trfase"/>
</dbReference>
<evidence type="ECO:0000256" key="1">
    <source>
        <dbReference type="ARBA" id="ARBA00001933"/>
    </source>
</evidence>
<dbReference type="AlphaFoldDB" id="A0A7W7CGX8"/>
<dbReference type="SUPFAM" id="SSF53383">
    <property type="entry name" value="PLP-dependent transferases"/>
    <property type="match status" value="1"/>
</dbReference>
<dbReference type="PANTHER" id="PTHR42832">
    <property type="entry name" value="AMINO ACID AMINOTRANSFERASE"/>
    <property type="match status" value="1"/>
</dbReference>
<dbReference type="Proteomes" id="UP000533598">
    <property type="component" value="Unassembled WGS sequence"/>
</dbReference>
<keyword evidence="3 5" id="KW-0808">Transferase</keyword>
<dbReference type="InterPro" id="IPR050881">
    <property type="entry name" value="LL-DAP_aminotransferase"/>
</dbReference>
<dbReference type="Gene3D" id="3.90.1150.10">
    <property type="entry name" value="Aspartate Aminotransferase, domain 1"/>
    <property type="match status" value="1"/>
</dbReference>
<evidence type="ECO:0000313" key="6">
    <source>
        <dbReference type="Proteomes" id="UP000533598"/>
    </source>
</evidence>
<proteinExistence type="predicted"/>